<proteinExistence type="predicted"/>
<gene>
    <name evidence="2" type="ORF">HY618_08635</name>
</gene>
<feature type="signal peptide" evidence="1">
    <location>
        <begin position="1"/>
        <end position="26"/>
    </location>
</feature>
<protein>
    <submittedName>
        <fullName evidence="2">Uncharacterized protein</fullName>
    </submittedName>
</protein>
<evidence type="ECO:0000313" key="3">
    <source>
        <dbReference type="Proteomes" id="UP000752292"/>
    </source>
</evidence>
<organism evidence="2 3">
    <name type="scientific">Tectimicrobiota bacterium</name>
    <dbReference type="NCBI Taxonomy" id="2528274"/>
    <lineage>
        <taxon>Bacteria</taxon>
        <taxon>Pseudomonadati</taxon>
        <taxon>Nitrospinota/Tectimicrobiota group</taxon>
        <taxon>Candidatus Tectimicrobiota</taxon>
    </lineage>
</organism>
<keyword evidence="1" id="KW-0732">Signal</keyword>
<name>A0A932ZW69_UNCTE</name>
<reference evidence="2" key="1">
    <citation type="submission" date="2020-07" db="EMBL/GenBank/DDBJ databases">
        <title>Huge and variable diversity of episymbiotic CPR bacteria and DPANN archaea in groundwater ecosystems.</title>
        <authorList>
            <person name="He C.Y."/>
            <person name="Keren R."/>
            <person name="Whittaker M."/>
            <person name="Farag I.F."/>
            <person name="Doudna J."/>
            <person name="Cate J.H.D."/>
            <person name="Banfield J.F."/>
        </authorList>
    </citation>
    <scope>NUCLEOTIDE SEQUENCE</scope>
    <source>
        <strain evidence="2">NC_groundwater_1370_Ag_S-0.2um_69_93</strain>
    </source>
</reference>
<evidence type="ECO:0000256" key="1">
    <source>
        <dbReference type="SAM" id="SignalP"/>
    </source>
</evidence>
<sequence length="172" mass="18546">MKRTVKILTAVAFVMSLSGLARPAHAASPEIFKINLPFTMICKGGNGLNALYPYQTISDKNIQTLWIQFVKAAKPAKMKLPDAGECATVDRPFFPNEPHMMYWAGMAGGITFAINPGIHGAGEAAIFKTNEPTLKFLVGGITKGGVFSVTVVREAHAAWKNGIFRIIKAGPK</sequence>
<dbReference type="AlphaFoldDB" id="A0A932ZW69"/>
<evidence type="ECO:0000313" key="2">
    <source>
        <dbReference type="EMBL" id="MBI4252511.1"/>
    </source>
</evidence>
<feature type="chain" id="PRO_5037481077" evidence="1">
    <location>
        <begin position="27"/>
        <end position="172"/>
    </location>
</feature>
<accession>A0A932ZW69</accession>
<dbReference type="Proteomes" id="UP000752292">
    <property type="component" value="Unassembled WGS sequence"/>
</dbReference>
<comment type="caution">
    <text evidence="2">The sequence shown here is derived from an EMBL/GenBank/DDBJ whole genome shotgun (WGS) entry which is preliminary data.</text>
</comment>
<dbReference type="EMBL" id="JACQRX010000377">
    <property type="protein sequence ID" value="MBI4252511.1"/>
    <property type="molecule type" value="Genomic_DNA"/>
</dbReference>